<protein>
    <submittedName>
        <fullName evidence="2">Uncharacterized protein</fullName>
    </submittedName>
</protein>
<gene>
    <name evidence="2" type="ORF">EVAR_99596_1</name>
</gene>
<feature type="region of interest" description="Disordered" evidence="1">
    <location>
        <begin position="120"/>
        <end position="144"/>
    </location>
</feature>
<feature type="compositionally biased region" description="Polar residues" evidence="1">
    <location>
        <begin position="124"/>
        <end position="144"/>
    </location>
</feature>
<evidence type="ECO:0000313" key="2">
    <source>
        <dbReference type="EMBL" id="GBP92326.1"/>
    </source>
</evidence>
<reference evidence="2 3" key="1">
    <citation type="journal article" date="2019" name="Commun. Biol.">
        <title>The bagworm genome reveals a unique fibroin gene that provides high tensile strength.</title>
        <authorList>
            <person name="Kono N."/>
            <person name="Nakamura H."/>
            <person name="Ohtoshi R."/>
            <person name="Tomita M."/>
            <person name="Numata K."/>
            <person name="Arakawa K."/>
        </authorList>
    </citation>
    <scope>NUCLEOTIDE SEQUENCE [LARGE SCALE GENOMIC DNA]</scope>
</reference>
<dbReference type="Proteomes" id="UP000299102">
    <property type="component" value="Unassembled WGS sequence"/>
</dbReference>
<name>A0A4C1ZV09_EUMVA</name>
<dbReference type="EMBL" id="BGZK01002264">
    <property type="protein sequence ID" value="GBP92326.1"/>
    <property type="molecule type" value="Genomic_DNA"/>
</dbReference>
<accession>A0A4C1ZV09</accession>
<keyword evidence="3" id="KW-1185">Reference proteome</keyword>
<proteinExistence type="predicted"/>
<dbReference type="AlphaFoldDB" id="A0A4C1ZV09"/>
<organism evidence="2 3">
    <name type="scientific">Eumeta variegata</name>
    <name type="common">Bagworm moth</name>
    <name type="synonym">Eumeta japonica</name>
    <dbReference type="NCBI Taxonomy" id="151549"/>
    <lineage>
        <taxon>Eukaryota</taxon>
        <taxon>Metazoa</taxon>
        <taxon>Ecdysozoa</taxon>
        <taxon>Arthropoda</taxon>
        <taxon>Hexapoda</taxon>
        <taxon>Insecta</taxon>
        <taxon>Pterygota</taxon>
        <taxon>Neoptera</taxon>
        <taxon>Endopterygota</taxon>
        <taxon>Lepidoptera</taxon>
        <taxon>Glossata</taxon>
        <taxon>Ditrysia</taxon>
        <taxon>Tineoidea</taxon>
        <taxon>Psychidae</taxon>
        <taxon>Oiketicinae</taxon>
        <taxon>Eumeta</taxon>
    </lineage>
</organism>
<feature type="region of interest" description="Disordered" evidence="1">
    <location>
        <begin position="68"/>
        <end position="91"/>
    </location>
</feature>
<evidence type="ECO:0000256" key="1">
    <source>
        <dbReference type="SAM" id="MobiDB-lite"/>
    </source>
</evidence>
<comment type="caution">
    <text evidence="2">The sequence shown here is derived from an EMBL/GenBank/DDBJ whole genome shotgun (WGS) entry which is preliminary data.</text>
</comment>
<evidence type="ECO:0000313" key="3">
    <source>
        <dbReference type="Proteomes" id="UP000299102"/>
    </source>
</evidence>
<sequence length="144" mass="15178">MLGPLGVRETTAAIVAVHKPPSSESSAGSLSLFPFNRSDSPSVPYPLPRGGQRIGVSSGLQVHMGVSDRLLSDGSPTPPNGERTGTLYGRREGRARGEGYCVTCRNVRVGACPPPLALRRRRTSFNSPQSNSDTGSTSCRGNLL</sequence>